<evidence type="ECO:0000313" key="4">
    <source>
        <dbReference type="EMBL" id="KAK2864939.1"/>
    </source>
</evidence>
<feature type="region of interest" description="Disordered" evidence="1">
    <location>
        <begin position="72"/>
        <end position="97"/>
    </location>
</feature>
<name>A0AA88NWQ0_TACVA</name>
<dbReference type="Proteomes" id="UP001187315">
    <property type="component" value="Unassembled WGS sequence"/>
</dbReference>
<dbReference type="EMBL" id="JAVHJS010000003">
    <property type="protein sequence ID" value="KAK2864940.1"/>
    <property type="molecule type" value="Genomic_DNA"/>
</dbReference>
<evidence type="ECO:0000313" key="3">
    <source>
        <dbReference type="EMBL" id="KAK2864938.1"/>
    </source>
</evidence>
<keyword evidence="6" id="KW-1185">Reference proteome</keyword>
<feature type="compositionally biased region" description="Polar residues" evidence="1">
    <location>
        <begin position="80"/>
        <end position="97"/>
    </location>
</feature>
<comment type="caution">
    <text evidence="4">The sequence shown here is derived from an EMBL/GenBank/DDBJ whole genome shotgun (WGS) entry which is preliminary data.</text>
</comment>
<dbReference type="EMBL" id="JAVHJS010000003">
    <property type="protein sequence ID" value="KAK2864939.1"/>
    <property type="molecule type" value="Genomic_DNA"/>
</dbReference>
<organism evidence="4 6">
    <name type="scientific">Tachysurus vachellii</name>
    <name type="common">Darkbarbel catfish</name>
    <name type="synonym">Pelteobagrus vachellii</name>
    <dbReference type="NCBI Taxonomy" id="175792"/>
    <lineage>
        <taxon>Eukaryota</taxon>
        <taxon>Metazoa</taxon>
        <taxon>Chordata</taxon>
        <taxon>Craniata</taxon>
        <taxon>Vertebrata</taxon>
        <taxon>Euteleostomi</taxon>
        <taxon>Actinopterygii</taxon>
        <taxon>Neopterygii</taxon>
        <taxon>Teleostei</taxon>
        <taxon>Ostariophysi</taxon>
        <taxon>Siluriformes</taxon>
        <taxon>Bagridae</taxon>
        <taxon>Tachysurus</taxon>
    </lineage>
</organism>
<dbReference type="EMBL" id="JAVHJS010000003">
    <property type="protein sequence ID" value="KAK2864937.1"/>
    <property type="molecule type" value="Genomic_DNA"/>
</dbReference>
<dbReference type="EMBL" id="JAVHJS010000003">
    <property type="protein sequence ID" value="KAK2864938.1"/>
    <property type="molecule type" value="Genomic_DNA"/>
</dbReference>
<proteinExistence type="predicted"/>
<evidence type="ECO:0000313" key="6">
    <source>
        <dbReference type="Proteomes" id="UP001187315"/>
    </source>
</evidence>
<protein>
    <submittedName>
        <fullName evidence="4">Uncharacterized protein</fullName>
    </submittedName>
</protein>
<reference evidence="4" key="1">
    <citation type="submission" date="2023-08" db="EMBL/GenBank/DDBJ databases">
        <title>Pelteobagrus vachellii genome.</title>
        <authorList>
            <person name="Liu H."/>
        </authorList>
    </citation>
    <scope>NUCLEOTIDE SEQUENCE</scope>
    <source>
        <strain evidence="4">PRFRI_2022a</strain>
        <tissue evidence="4">Muscle</tissue>
    </source>
</reference>
<accession>A0AA88NWQ0</accession>
<sequence>MARKRAEWDWICKLDTKHPWGLNEREDAGCDTRQARAKRWSRSYLGPRPPIGLGMLLLTLGRKGMILGQSRGATRKCKTPLNSQPSTETGTPPNQAQSHLHQYNLVLNHFHPGR</sequence>
<dbReference type="AlphaFoldDB" id="A0AA88NWQ0"/>
<evidence type="ECO:0000313" key="2">
    <source>
        <dbReference type="EMBL" id="KAK2864937.1"/>
    </source>
</evidence>
<evidence type="ECO:0000256" key="1">
    <source>
        <dbReference type="SAM" id="MobiDB-lite"/>
    </source>
</evidence>
<gene>
    <name evidence="2" type="ORF">Q7C36_004091</name>
    <name evidence="3" type="ORF">Q7C36_004092</name>
    <name evidence="4" type="ORF">Q7C36_004093</name>
    <name evidence="5" type="ORF">Q7C36_004094</name>
</gene>
<evidence type="ECO:0000313" key="5">
    <source>
        <dbReference type="EMBL" id="KAK2864940.1"/>
    </source>
</evidence>